<dbReference type="Pfam" id="PF10539">
    <property type="entry name" value="Dev_Cell_Death"/>
    <property type="match status" value="1"/>
</dbReference>
<dbReference type="InterPro" id="IPR044560">
    <property type="entry name" value="MOase"/>
</dbReference>
<sequence length="446" mass="49163">MNEMEEIEIVIVGGGICGLATALALHRKGIKSVVLEKSETLRATGAGITIRANGWCALHQLGVASNLRLTSLTVQGGTNISLASGKQQERPFEKGEIRCLRRSELIKGLAENLPPGTIHLGCQVLSITLDPLSPHSIIQLQNGRTIKATVLIGCDGANSVVAGFLGLKTVKFLSLSQVRGFTKYPSGHDFKNEIVQVIGGHSKIGRIPIDNKLVYWFATLKMNPKDVVAKDPELLQQMTLESIKGFPTKMLDMVKHSDQDSLSISRMKYQAPWDILLGSFRKGTVTVAGDAMHAMGPFLGQGGSVALEDAIILARCLARKRHEIDTKTNGSQVIAYKVGEALDQYVKERRMRLVQLSTQTYLTVSFGGSNIDPTAWEDKKFKGESRFPAQVRIQIKKKCKPFEEDEFRPILHHYDGPKFRLKLSVPEVSFYVLPTYLVSKTVTCLH</sequence>
<dbReference type="PANTHER" id="PTHR45934">
    <property type="entry name" value="FAD/NAD(P)-BINDING OXIDOREDUCTASE FAMILY PROTEIN"/>
    <property type="match status" value="1"/>
</dbReference>
<organism evidence="5 6">
    <name type="scientific">Castanea mollissima</name>
    <name type="common">Chinese chestnut</name>
    <dbReference type="NCBI Taxonomy" id="60419"/>
    <lineage>
        <taxon>Eukaryota</taxon>
        <taxon>Viridiplantae</taxon>
        <taxon>Streptophyta</taxon>
        <taxon>Embryophyta</taxon>
        <taxon>Tracheophyta</taxon>
        <taxon>Spermatophyta</taxon>
        <taxon>Magnoliopsida</taxon>
        <taxon>eudicotyledons</taxon>
        <taxon>Gunneridae</taxon>
        <taxon>Pentapetalae</taxon>
        <taxon>rosids</taxon>
        <taxon>fabids</taxon>
        <taxon>Fagales</taxon>
        <taxon>Fagaceae</taxon>
        <taxon>Castanea</taxon>
    </lineage>
</organism>
<dbReference type="Gene3D" id="3.50.50.60">
    <property type="entry name" value="FAD/NAD(P)-binding domain"/>
    <property type="match status" value="1"/>
</dbReference>
<gene>
    <name evidence="5" type="ORF">CMV_014306</name>
</gene>
<keyword evidence="6" id="KW-1185">Reference proteome</keyword>
<name>A0A8J4RBF9_9ROSI</name>
<dbReference type="PROSITE" id="PS51222">
    <property type="entry name" value="DCD"/>
    <property type="match status" value="1"/>
</dbReference>
<protein>
    <recommendedName>
        <fullName evidence="4">DCD domain-containing protein</fullName>
    </recommendedName>
</protein>
<accession>A0A8J4RBF9</accession>
<proteinExistence type="inferred from homology"/>
<feature type="domain" description="DCD" evidence="4">
    <location>
        <begin position="306"/>
        <end position="439"/>
    </location>
</feature>
<evidence type="ECO:0000259" key="4">
    <source>
        <dbReference type="PROSITE" id="PS51222"/>
    </source>
</evidence>
<evidence type="ECO:0000256" key="2">
    <source>
        <dbReference type="ARBA" id="ARBA00023033"/>
    </source>
</evidence>
<reference evidence="5" key="1">
    <citation type="submission" date="2020-03" db="EMBL/GenBank/DDBJ databases">
        <title>Castanea mollissima Vanexum genome sequencing.</title>
        <authorList>
            <person name="Staton M."/>
        </authorList>
    </citation>
    <scope>NUCLEOTIDE SEQUENCE</scope>
    <source>
        <tissue evidence="5">Leaf</tissue>
    </source>
</reference>
<keyword evidence="2" id="KW-0503">Monooxygenase</keyword>
<dbReference type="OrthoDB" id="47494at2759"/>
<dbReference type="GO" id="GO:0004497">
    <property type="term" value="F:monooxygenase activity"/>
    <property type="evidence" value="ECO:0007669"/>
    <property type="project" value="UniProtKB-KW"/>
</dbReference>
<evidence type="ECO:0000313" key="6">
    <source>
        <dbReference type="Proteomes" id="UP000737018"/>
    </source>
</evidence>
<evidence type="ECO:0000256" key="1">
    <source>
        <dbReference type="ARBA" id="ARBA00023002"/>
    </source>
</evidence>
<comment type="similarity">
    <text evidence="3">Belongs to the 3-hydroxybenzoate 6-hydroxylase family.</text>
</comment>
<dbReference type="SMART" id="SM00767">
    <property type="entry name" value="DCD"/>
    <property type="match status" value="1"/>
</dbReference>
<keyword evidence="1" id="KW-0560">Oxidoreductase</keyword>
<dbReference type="PRINTS" id="PR00420">
    <property type="entry name" value="RNGMNOXGNASE"/>
</dbReference>
<dbReference type="PANTHER" id="PTHR45934:SF2">
    <property type="entry name" value="MONOOXYGENASE 1"/>
    <property type="match status" value="1"/>
</dbReference>
<dbReference type="InterPro" id="IPR013989">
    <property type="entry name" value="Dev_and_cell_death_domain"/>
</dbReference>
<comment type="caution">
    <text evidence="5">The sequence shown here is derived from an EMBL/GenBank/DDBJ whole genome shotgun (WGS) entry which is preliminary data.</text>
</comment>
<dbReference type="AlphaFoldDB" id="A0A8J4RBF9"/>
<dbReference type="EMBL" id="JRKL02001983">
    <property type="protein sequence ID" value="KAF3961024.1"/>
    <property type="molecule type" value="Genomic_DNA"/>
</dbReference>
<dbReference type="Proteomes" id="UP000737018">
    <property type="component" value="Unassembled WGS sequence"/>
</dbReference>
<dbReference type="InterPro" id="IPR036188">
    <property type="entry name" value="FAD/NAD-bd_sf"/>
</dbReference>
<dbReference type="SUPFAM" id="SSF51905">
    <property type="entry name" value="FAD/NAD(P)-binding domain"/>
    <property type="match status" value="1"/>
</dbReference>
<dbReference type="Pfam" id="PF01494">
    <property type="entry name" value="FAD_binding_3"/>
    <property type="match status" value="1"/>
</dbReference>
<dbReference type="InterPro" id="IPR002938">
    <property type="entry name" value="FAD-bd"/>
</dbReference>
<evidence type="ECO:0000313" key="5">
    <source>
        <dbReference type="EMBL" id="KAF3961024.1"/>
    </source>
</evidence>
<evidence type="ECO:0000256" key="3">
    <source>
        <dbReference type="ARBA" id="ARBA00024018"/>
    </source>
</evidence>
<dbReference type="GO" id="GO:0071949">
    <property type="term" value="F:FAD binding"/>
    <property type="evidence" value="ECO:0007669"/>
    <property type="project" value="InterPro"/>
</dbReference>